<dbReference type="GO" id="GO:0006979">
    <property type="term" value="P:response to oxidative stress"/>
    <property type="evidence" value="ECO:0007669"/>
    <property type="project" value="InterPro"/>
</dbReference>
<reference evidence="8" key="1">
    <citation type="submission" date="2023-01" db="EMBL/GenBank/DDBJ databases">
        <authorList>
            <person name="Piombo E."/>
        </authorList>
    </citation>
    <scope>NUCLEOTIDE SEQUENCE</scope>
</reference>
<protein>
    <recommendedName>
        <fullName evidence="10">Linoleate diol synthase</fullName>
    </recommendedName>
</protein>
<dbReference type="Pfam" id="PF03098">
    <property type="entry name" value="An_peroxidase"/>
    <property type="match status" value="1"/>
</dbReference>
<dbReference type="GO" id="GO:0020037">
    <property type="term" value="F:heme binding"/>
    <property type="evidence" value="ECO:0007669"/>
    <property type="project" value="InterPro"/>
</dbReference>
<comment type="caution">
    <text evidence="8">The sequence shown here is derived from an EMBL/GenBank/DDBJ whole genome shotgun (WGS) entry which is preliminary data.</text>
</comment>
<dbReference type="GO" id="GO:0051213">
    <property type="term" value="F:dioxygenase activity"/>
    <property type="evidence" value="ECO:0007669"/>
    <property type="project" value="UniProtKB-KW"/>
</dbReference>
<dbReference type="PANTHER" id="PTHR11903">
    <property type="entry name" value="PROSTAGLANDIN G/H SYNTHASE"/>
    <property type="match status" value="1"/>
</dbReference>
<evidence type="ECO:0000256" key="6">
    <source>
        <dbReference type="PIRSR" id="PIRSR619791-2"/>
    </source>
</evidence>
<organism evidence="8 9">
    <name type="scientific">Clonostachys chloroleuca</name>
    <dbReference type="NCBI Taxonomy" id="1926264"/>
    <lineage>
        <taxon>Eukaryota</taxon>
        <taxon>Fungi</taxon>
        <taxon>Dikarya</taxon>
        <taxon>Ascomycota</taxon>
        <taxon>Pezizomycotina</taxon>
        <taxon>Sordariomycetes</taxon>
        <taxon>Hypocreomycetidae</taxon>
        <taxon>Hypocreales</taxon>
        <taxon>Bionectriaceae</taxon>
        <taxon>Clonostachys</taxon>
    </lineage>
</organism>
<keyword evidence="4" id="KW-0560">Oxidoreductase</keyword>
<proteinExistence type="predicted"/>
<accession>A0AA35MCC7</accession>
<feature type="region of interest" description="Disordered" evidence="7">
    <location>
        <begin position="982"/>
        <end position="1004"/>
    </location>
</feature>
<dbReference type="InterPro" id="IPR010255">
    <property type="entry name" value="Haem_peroxidase_sf"/>
</dbReference>
<evidence type="ECO:0000313" key="9">
    <source>
        <dbReference type="Proteomes" id="UP001160390"/>
    </source>
</evidence>
<dbReference type="PROSITE" id="PS50292">
    <property type="entry name" value="PEROXIDASE_3"/>
    <property type="match status" value="1"/>
</dbReference>
<dbReference type="InterPro" id="IPR034812">
    <property type="entry name" value="Ppo-like_N"/>
</dbReference>
<feature type="region of interest" description="Disordered" evidence="7">
    <location>
        <begin position="122"/>
        <end position="145"/>
    </location>
</feature>
<keyword evidence="9" id="KW-1185">Reference proteome</keyword>
<evidence type="ECO:0000256" key="2">
    <source>
        <dbReference type="ARBA" id="ARBA00022723"/>
    </source>
</evidence>
<dbReference type="GO" id="GO:0046872">
    <property type="term" value="F:metal ion binding"/>
    <property type="evidence" value="ECO:0007669"/>
    <property type="project" value="UniProtKB-KW"/>
</dbReference>
<gene>
    <name evidence="8" type="ORF">CCHLO57077_00009396</name>
</gene>
<dbReference type="PANTHER" id="PTHR11903:SF37">
    <property type="entry name" value="PSI-PRODUCING OXYGENASE A"/>
    <property type="match status" value="1"/>
</dbReference>
<evidence type="ECO:0000256" key="4">
    <source>
        <dbReference type="ARBA" id="ARBA00023002"/>
    </source>
</evidence>
<dbReference type="Gene3D" id="1.10.640.10">
    <property type="entry name" value="Haem peroxidase domain superfamily, animal type"/>
    <property type="match status" value="1"/>
</dbReference>
<evidence type="ECO:0000256" key="7">
    <source>
        <dbReference type="SAM" id="MobiDB-lite"/>
    </source>
</evidence>
<dbReference type="EMBL" id="CABFNP030001256">
    <property type="protein sequence ID" value="CAI6094553.1"/>
    <property type="molecule type" value="Genomic_DNA"/>
</dbReference>
<sequence>MPKDKPVVPVVPTAKAAGHASNARAWSKPSSFFKDRRRQQSGGFSVPQTGTLTDLQTLRLYDLGTIRLFHAAEKAGYYDDENMLLERLIQLLYKLPRHSRRGKLLTDAFITKLWSTLDHPQPTPIPTLMGQENRHRTADGSNSNPYFRTLGAAGTPYARSVAPMDVQSPDMPDPGLIFDTLLSRNGECKPHQCGISSMMFYLGVIITHDIFQTGGRDGAINLASSYLDLAPLYGNSWEEQKEMRQFKNGLLKPDCFAHKRLLTFPPACRVFLVMFNRFHNYVVEQLASSINEANRFKKPTSTRDSNDPDDQKAWEQYDEDLFQTGRLVTCGLYVNIILKDYVRAILCLNRTDSTWTIDPRTNMDRNAQKTTAPTGVGNQVSVEFNLLYRWHSILSSRDAEWIAEEMIQLLDGRDPETATFHEMITAFQAWETALPTDPHQRDSVPGLKRRSDGAYSDDELVDILRASIEDTAGSFGANSVPRCLRPVEMLGILQARRWRVCTLNEFRAFIGLTRHRTFEDINPDPAVAAGLKSLYGSPANVELYPGLMSEKTKPPMAPGSGVCLGFTSSRAILSDAVSLVRGDRFYTDDFTPKNLTNWGFAEVDSDFDVDSGNVMYKLIFCAFPHHFQRDSIYAHHPLVTPTENKIIFEGLKKASEYTWDPPSRNANTVVVKESRERDKEAQVSNDRTQPDLTSLASPKHVVTDFVVLTSANLLKSQSYSVPNPSSDHDSRGIDVVSEVINSTFVRLTAEMFSLSLKATNDKRRGAYTDAQLGTILSVLYAAESPRLSLGRSYELQRQARDLVVRFRKEIPLSKLTKGSSDNPKFSARSFGQRLTASQKLRHNEKLANRVATLIACSAMVPVLLLSESLDYHLNQGPDHMEKLRAISQQKTDTSEQVLLRYLLIGCSLRGDDDSTKESYSPTSSATSGAASTNTRVLVDYFPEGTNSDDVNFCIEAMAALFKIIVSLPGLRRAPGAPGHLASVPGVQWHGQTGRQLGPEEGQSMYMTSDRSSFWPVPVTMNIVWDSN</sequence>
<dbReference type="SUPFAM" id="SSF48113">
    <property type="entry name" value="Heme-dependent peroxidases"/>
    <property type="match status" value="1"/>
</dbReference>
<dbReference type="InterPro" id="IPR037120">
    <property type="entry name" value="Haem_peroxidase_sf_animal"/>
</dbReference>
<keyword evidence="5 6" id="KW-0408">Iron</keyword>
<evidence type="ECO:0000313" key="8">
    <source>
        <dbReference type="EMBL" id="CAI6094553.1"/>
    </source>
</evidence>
<feature type="compositionally biased region" description="Polar residues" evidence="7">
    <location>
        <begin position="682"/>
        <end position="693"/>
    </location>
</feature>
<dbReference type="CDD" id="cd09817">
    <property type="entry name" value="linoleate_diol_synthase_like"/>
    <property type="match status" value="1"/>
</dbReference>
<keyword evidence="3" id="KW-0223">Dioxygenase</keyword>
<evidence type="ECO:0000256" key="1">
    <source>
        <dbReference type="ARBA" id="ARBA00022617"/>
    </source>
</evidence>
<evidence type="ECO:0008006" key="10">
    <source>
        <dbReference type="Google" id="ProtNLM"/>
    </source>
</evidence>
<feature type="compositionally biased region" description="Basic and acidic residues" evidence="7">
    <location>
        <begin position="672"/>
        <end position="681"/>
    </location>
</feature>
<dbReference type="InterPro" id="IPR019791">
    <property type="entry name" value="Haem_peroxidase_animal"/>
</dbReference>
<dbReference type="GO" id="GO:0004601">
    <property type="term" value="F:peroxidase activity"/>
    <property type="evidence" value="ECO:0007669"/>
    <property type="project" value="InterPro"/>
</dbReference>
<keyword evidence="1 6" id="KW-0349">Heme</keyword>
<dbReference type="PRINTS" id="PR00457">
    <property type="entry name" value="ANPEROXIDASE"/>
</dbReference>
<dbReference type="Proteomes" id="UP001160390">
    <property type="component" value="Unassembled WGS sequence"/>
</dbReference>
<dbReference type="InterPro" id="IPR050783">
    <property type="entry name" value="Oxylipin_biosynth_metab"/>
</dbReference>
<evidence type="ECO:0000256" key="5">
    <source>
        <dbReference type="ARBA" id="ARBA00023004"/>
    </source>
</evidence>
<feature type="binding site" description="axial binding residue" evidence="6">
    <location>
        <position position="391"/>
    </location>
    <ligand>
        <name>heme b</name>
        <dbReference type="ChEBI" id="CHEBI:60344"/>
    </ligand>
    <ligandPart>
        <name>Fe</name>
        <dbReference type="ChEBI" id="CHEBI:18248"/>
    </ligandPart>
</feature>
<dbReference type="AlphaFoldDB" id="A0AA35MCC7"/>
<feature type="region of interest" description="Disordered" evidence="7">
    <location>
        <begin position="668"/>
        <end position="693"/>
    </location>
</feature>
<name>A0AA35MCC7_9HYPO</name>
<dbReference type="GO" id="GO:0006631">
    <property type="term" value="P:fatty acid metabolic process"/>
    <property type="evidence" value="ECO:0007669"/>
    <property type="project" value="UniProtKB-ARBA"/>
</dbReference>
<evidence type="ECO:0000256" key="3">
    <source>
        <dbReference type="ARBA" id="ARBA00022964"/>
    </source>
</evidence>
<keyword evidence="2 6" id="KW-0479">Metal-binding</keyword>